<evidence type="ECO:0000313" key="2">
    <source>
        <dbReference type="EMBL" id="GES79929.1"/>
    </source>
</evidence>
<dbReference type="Proteomes" id="UP000615446">
    <property type="component" value="Unassembled WGS sequence"/>
</dbReference>
<reference evidence="2" key="2">
    <citation type="submission" date="2019-10" db="EMBL/GenBank/DDBJ databases">
        <title>Conservation and host-specific expression of non-tandemly repeated heterogenous ribosome RNA gene in arbuscular mycorrhizal fungi.</title>
        <authorList>
            <person name="Maeda T."/>
            <person name="Kobayashi Y."/>
            <person name="Nakagawa T."/>
            <person name="Ezawa T."/>
            <person name="Yamaguchi K."/>
            <person name="Bino T."/>
            <person name="Nishimoto Y."/>
            <person name="Shigenobu S."/>
            <person name="Kawaguchi M."/>
        </authorList>
    </citation>
    <scope>NUCLEOTIDE SEQUENCE</scope>
    <source>
        <strain evidence="2">HR1</strain>
    </source>
</reference>
<comment type="caution">
    <text evidence="1">The sequence shown here is derived from an EMBL/GenBank/DDBJ whole genome shotgun (WGS) entry which is preliminary data.</text>
</comment>
<dbReference type="AlphaFoldDB" id="A0A2Z6RU24"/>
<sequence length="239" mass="28357">MNNALPTMDVLQQRSPTIINQKTECRTCSSHTETNNLLWLCPTNLEILRPHIVTYVNQLSDTIRQTCDNEDFIEQEINNNKIFQFFLAPTNTLSTPTTQNPFYLTCRQIITAELVSLFRGKYKYKKTLHKMILDSFYNLTQLIKCIIWKPRNEAFKKWKASKNINKNTCKTYHHNKRNQAKMNERTHLLMIFLQRLRITDLTIISYVKDISIKRPPLNRYKIIASHLYTRRQATLDIME</sequence>
<proteinExistence type="predicted"/>
<reference evidence="1 3" key="1">
    <citation type="submission" date="2017-11" db="EMBL/GenBank/DDBJ databases">
        <title>The genome of Rhizophagus clarus HR1 reveals common genetic basis of auxotrophy among arbuscular mycorrhizal fungi.</title>
        <authorList>
            <person name="Kobayashi Y."/>
        </authorList>
    </citation>
    <scope>NUCLEOTIDE SEQUENCE [LARGE SCALE GENOMIC DNA]</scope>
    <source>
        <strain evidence="1 3">HR1</strain>
    </source>
</reference>
<keyword evidence="3" id="KW-1185">Reference proteome</keyword>
<gene>
    <name evidence="2" type="ORF">RCL2_000722600</name>
    <name evidence="1" type="ORF">RclHR1_03730011</name>
</gene>
<dbReference type="EMBL" id="BEXD01003035">
    <property type="protein sequence ID" value="GBC00072.1"/>
    <property type="molecule type" value="Genomic_DNA"/>
</dbReference>
<protein>
    <submittedName>
        <fullName evidence="1">Uncharacterized protein</fullName>
    </submittedName>
</protein>
<organism evidence="1 3">
    <name type="scientific">Rhizophagus clarus</name>
    <dbReference type="NCBI Taxonomy" id="94130"/>
    <lineage>
        <taxon>Eukaryota</taxon>
        <taxon>Fungi</taxon>
        <taxon>Fungi incertae sedis</taxon>
        <taxon>Mucoromycota</taxon>
        <taxon>Glomeromycotina</taxon>
        <taxon>Glomeromycetes</taxon>
        <taxon>Glomerales</taxon>
        <taxon>Glomeraceae</taxon>
        <taxon>Rhizophagus</taxon>
    </lineage>
</organism>
<evidence type="ECO:0000313" key="1">
    <source>
        <dbReference type="EMBL" id="GBC00072.1"/>
    </source>
</evidence>
<evidence type="ECO:0000313" key="3">
    <source>
        <dbReference type="Proteomes" id="UP000247702"/>
    </source>
</evidence>
<accession>A0A2Z6RU24</accession>
<dbReference type="Proteomes" id="UP000247702">
    <property type="component" value="Unassembled WGS sequence"/>
</dbReference>
<name>A0A2Z6RU24_9GLOM</name>
<dbReference type="EMBL" id="BLAL01000046">
    <property type="protein sequence ID" value="GES79929.1"/>
    <property type="molecule type" value="Genomic_DNA"/>
</dbReference>